<dbReference type="eggNOG" id="COG4506">
    <property type="taxonomic scope" value="Bacteria"/>
</dbReference>
<dbReference type="HOGENOM" id="CLU_120388_2_1_9"/>
<evidence type="ECO:0000313" key="2">
    <source>
        <dbReference type="Proteomes" id="UP000001681"/>
    </source>
</evidence>
<dbReference type="KEGG" id="esi:Exig_0266"/>
<dbReference type="Proteomes" id="UP000001681">
    <property type="component" value="Chromosome"/>
</dbReference>
<reference evidence="2" key="3">
    <citation type="submission" date="2008-04" db="EMBL/GenBank/DDBJ databases">
        <title>Complete sequence of chromosome of Exiguobacterium sibiricum 255-15.</title>
        <authorList>
            <consortium name="US DOE Joint Genome Institute"/>
            <person name="Copeland A."/>
            <person name="Lucas S."/>
            <person name="Lapidus A."/>
            <person name="Glavina del Rio T."/>
            <person name="Dalin E."/>
            <person name="Tice H."/>
            <person name="Bruce D."/>
            <person name="Goodwin L."/>
            <person name="Pitluck S."/>
            <person name="Kiss H."/>
            <person name="Chertkov O."/>
            <person name="Monk C."/>
            <person name="Brettin T."/>
            <person name="Detter J.C."/>
            <person name="Han C."/>
            <person name="Kuske C.R."/>
            <person name="Schmutz J."/>
            <person name="Larimer F."/>
            <person name="Land M."/>
            <person name="Hauser L."/>
            <person name="Kyrpides N."/>
            <person name="Mikhailova N."/>
            <person name="Vishnivetskaya T."/>
            <person name="Rodrigues D.F."/>
            <person name="Gilichinsky D."/>
            <person name="Tiedje J."/>
            <person name="Richardson P."/>
        </authorList>
    </citation>
    <scope>NUCLEOTIDE SEQUENCE [LARGE SCALE GENOMIC DNA]</scope>
    <source>
        <strain evidence="2">DSM 17290 / CIP 109462 / JCM 13490 / 255-15</strain>
    </source>
</reference>
<dbReference type="Gene3D" id="2.40.128.20">
    <property type="match status" value="1"/>
</dbReference>
<dbReference type="STRING" id="262543.Exig_0266"/>
<proteinExistence type="predicted"/>
<dbReference type="InterPro" id="IPR015231">
    <property type="entry name" value="DUF1934"/>
</dbReference>
<accession>B1YHW8</accession>
<gene>
    <name evidence="1" type="ordered locus">Exig_0266</name>
</gene>
<sequence>MPNPAFAVAKKEIKKMQDRRKSCTLDDEVIEVKPVRYPVRLRQVTSIQDDAMRESVELEADGTLFETKDGFALKFMQEDEQPIDTTIKWSHDQVALNRKGPVSMHHVFILGQKTKSGYESQFGQMVMETETATIEMTEQRMQFQYDLMMNHQPVGLYTIELTWERSETHGV</sequence>
<evidence type="ECO:0000313" key="1">
    <source>
        <dbReference type="EMBL" id="ACB59752.1"/>
    </source>
</evidence>
<dbReference type="InterPro" id="IPR012674">
    <property type="entry name" value="Calycin"/>
</dbReference>
<reference evidence="1 2" key="1">
    <citation type="journal article" date="2006" name="Extremophiles">
        <title>Characterization of Exiguobacterium isolates from the Siberian permafrost. Description of Exiguobacterium sibiricum sp. nov.</title>
        <authorList>
            <person name="Rodrigues D.F."/>
            <person name="Goris J."/>
            <person name="Vishnivetskaya T."/>
            <person name="Gilichinsky D."/>
            <person name="Thomashow M.F."/>
            <person name="Tiedje J.M."/>
        </authorList>
    </citation>
    <scope>NUCLEOTIDE SEQUENCE [LARGE SCALE GENOMIC DNA]</scope>
    <source>
        <strain evidence="2">DSM 17290 / CIP 109462 / JCM 13490 / 255-15</strain>
    </source>
</reference>
<dbReference type="OrthoDB" id="2352933at2"/>
<protein>
    <recommendedName>
        <fullName evidence="3">DUF1934 domain-containing protein</fullName>
    </recommendedName>
</protein>
<organism evidence="1 2">
    <name type="scientific">Exiguobacterium sibiricum (strain DSM 17290 / CCUG 55495 / CIP 109462 / JCM 13490 / 255-15)</name>
    <dbReference type="NCBI Taxonomy" id="262543"/>
    <lineage>
        <taxon>Bacteria</taxon>
        <taxon>Bacillati</taxon>
        <taxon>Bacillota</taxon>
        <taxon>Bacilli</taxon>
        <taxon>Bacillales</taxon>
        <taxon>Bacillales Family XII. Incertae Sedis</taxon>
        <taxon>Exiguobacterium</taxon>
    </lineage>
</organism>
<dbReference type="EMBL" id="CP001022">
    <property type="protein sequence ID" value="ACB59752.1"/>
    <property type="molecule type" value="Genomic_DNA"/>
</dbReference>
<keyword evidence="2" id="KW-1185">Reference proteome</keyword>
<dbReference type="SUPFAM" id="SSF50814">
    <property type="entry name" value="Lipocalins"/>
    <property type="match status" value="1"/>
</dbReference>
<dbReference type="RefSeq" id="WP_012369177.1">
    <property type="nucleotide sequence ID" value="NC_010556.1"/>
</dbReference>
<dbReference type="Pfam" id="PF09148">
    <property type="entry name" value="DUF1934"/>
    <property type="match status" value="1"/>
</dbReference>
<evidence type="ECO:0008006" key="3">
    <source>
        <dbReference type="Google" id="ProtNLM"/>
    </source>
</evidence>
<reference evidence="1 2" key="2">
    <citation type="journal article" date="2008" name="BMC Genomics">
        <title>Architecture of thermal adaptation in an Exiguobacterium sibiricum strain isolated from 3 million year old permafrost: a genome and transcriptome approach.</title>
        <authorList>
            <person name="Rodrigues D.F."/>
            <person name="Ivanova N."/>
            <person name="He Z."/>
            <person name="Huebner M."/>
            <person name="Zhou J."/>
            <person name="Tiedje J.M."/>
        </authorList>
    </citation>
    <scope>NUCLEOTIDE SEQUENCE [LARGE SCALE GENOMIC DNA]</scope>
    <source>
        <strain evidence="2">DSM 17290 / CIP 109462 / JCM 13490 / 255-15</strain>
    </source>
</reference>
<dbReference type="AlphaFoldDB" id="B1YHW8"/>
<name>B1YHW8_EXIS2</name>